<dbReference type="PRINTS" id="PR00038">
    <property type="entry name" value="HTHLUXR"/>
</dbReference>
<dbReference type="CDD" id="cd06170">
    <property type="entry name" value="LuxR_C_like"/>
    <property type="match status" value="1"/>
</dbReference>
<keyword evidence="2" id="KW-0238">DNA-binding</keyword>
<dbReference type="InterPro" id="IPR059106">
    <property type="entry name" value="WHD_MalT"/>
</dbReference>
<dbReference type="EMBL" id="CP001720">
    <property type="protein sequence ID" value="ACV61541.1"/>
    <property type="molecule type" value="Genomic_DNA"/>
</dbReference>
<evidence type="ECO:0000313" key="5">
    <source>
        <dbReference type="EMBL" id="ACV61541.1"/>
    </source>
</evidence>
<feature type="domain" description="HTH luxR-type" evidence="4">
    <location>
        <begin position="757"/>
        <end position="822"/>
    </location>
</feature>
<dbReference type="PROSITE" id="PS50043">
    <property type="entry name" value="HTH_LUXR_2"/>
    <property type="match status" value="1"/>
</dbReference>
<dbReference type="eggNOG" id="COG2909">
    <property type="taxonomic scope" value="Bacteria"/>
</dbReference>
<keyword evidence="6" id="KW-1185">Reference proteome</keyword>
<organism evidence="5 6">
    <name type="scientific">Desulfofarcimen acetoxidans (strain ATCC 49208 / DSM 771 / KCTC 5769 / VKM B-1644 / 5575)</name>
    <name type="common">Desulfotomaculum acetoxidans</name>
    <dbReference type="NCBI Taxonomy" id="485916"/>
    <lineage>
        <taxon>Bacteria</taxon>
        <taxon>Bacillati</taxon>
        <taxon>Bacillota</taxon>
        <taxon>Clostridia</taxon>
        <taxon>Eubacteriales</taxon>
        <taxon>Peptococcaceae</taxon>
        <taxon>Desulfofarcimen</taxon>
    </lineage>
</organism>
<dbReference type="Pfam" id="PF25873">
    <property type="entry name" value="WHD_MalT"/>
    <property type="match status" value="1"/>
</dbReference>
<keyword evidence="1" id="KW-0805">Transcription regulation</keyword>
<dbReference type="PANTHER" id="PTHR44688">
    <property type="entry name" value="DNA-BINDING TRANSCRIPTIONAL ACTIVATOR DEVR_DOSR"/>
    <property type="match status" value="1"/>
</dbReference>
<dbReference type="SMART" id="SM00421">
    <property type="entry name" value="HTH_LUXR"/>
    <property type="match status" value="1"/>
</dbReference>
<dbReference type="Gene3D" id="1.10.10.10">
    <property type="entry name" value="Winged helix-like DNA-binding domain superfamily/Winged helix DNA-binding domain"/>
    <property type="match status" value="1"/>
</dbReference>
<dbReference type="SUPFAM" id="SSF46894">
    <property type="entry name" value="C-terminal effector domain of the bipartite response regulators"/>
    <property type="match status" value="1"/>
</dbReference>
<dbReference type="RefSeq" id="WP_015756260.1">
    <property type="nucleotide sequence ID" value="NC_013216.1"/>
</dbReference>
<evidence type="ECO:0000259" key="4">
    <source>
        <dbReference type="PROSITE" id="PS50043"/>
    </source>
</evidence>
<proteinExistence type="predicted"/>
<dbReference type="Proteomes" id="UP000002217">
    <property type="component" value="Chromosome"/>
</dbReference>
<gene>
    <name evidence="5" type="ordered locus">Dtox_0621</name>
</gene>
<evidence type="ECO:0000256" key="1">
    <source>
        <dbReference type="ARBA" id="ARBA00023015"/>
    </source>
</evidence>
<dbReference type="PANTHER" id="PTHR44688:SF16">
    <property type="entry name" value="DNA-BINDING TRANSCRIPTIONAL ACTIVATOR DEVR_DOSR"/>
    <property type="match status" value="1"/>
</dbReference>
<dbReference type="InterPro" id="IPR000792">
    <property type="entry name" value="Tscrpt_reg_LuxR_C"/>
</dbReference>
<dbReference type="InterPro" id="IPR036388">
    <property type="entry name" value="WH-like_DNA-bd_sf"/>
</dbReference>
<dbReference type="OrthoDB" id="1137593at2"/>
<dbReference type="HOGENOM" id="CLU_006325_4_0_9"/>
<sequence length="824" mass="93644">MKKSKTLKRERVNRALMNIFEYPLTIVEAPMGYGKTTAVREFLAARDVRVLWTSFYSDSDTGEAFWDRVVMAAGSFDEMAGKRLKGFGVPSDALHVRSFLSLMNDLDYPPDTTLVIDDIHYARDILRPELFGWFITELPDDFHIVLITRDISFLDLAELFAKGLCNIVSQQTLRFTGEELRAYCILMDFRQGEDALEKVSKYTGGWISLAYLILLGLEQGIPIGQSSVINELVEKILYNAYDETIQTFLLRLSVMDTFTEEQARYVTEEKRAGEILKKLRQENAFVFYDEAIGVYRIHHVLSDFLRARQTDHAEVSLLYRQVGEWFLEKKAFKPAYAYLCRAGETERVLSLLDEEDAITKDSSEFEGAPEMYAAAPRKLLFQYPFAYLQYIASLLLFSGDPAAARDAVSRLDELEEHYRRIADIHPNRRSRVLAEISVVRIFAVFNDARQMVDCTNKALRLLEGGVSCLVRRDAEFTFGSPHFLYTYYREPGSLKETAEFMAAEFPVFPRISSGCGTGCDYVTLAEHALETGDWQAAELNAFKAIYKAQTMEQTGIILCAGLTLVRFYIYQEKIIEALEHLRQLRADVSKEDNAVYNTTLDLIEGYAYGCMTRPDSIPEWLRTGELSMANFMYRGMAFNFIVYGKAVLLAKDYIRLEILTETFPQYFGIFHNQLGFLHNHILAAAAKYRLYGMEKGCAALAEAIGMGRADHLILPFAEYAPEMIDMLRHIAQNNSGDGYIIELLEACEHYIESLSRAPESTVTLTERELEVLTLAAEGLRRNEIAARLYVSGTTVKTHLANIYRKLEVGGRTAAVKKAGKLKII</sequence>
<dbReference type="Pfam" id="PF00196">
    <property type="entry name" value="GerE"/>
    <property type="match status" value="1"/>
</dbReference>
<protein>
    <submittedName>
        <fullName evidence="5">ATP-dependent transcriptional regulator, MalT-like, LuxR family</fullName>
    </submittedName>
</protein>
<dbReference type="InterPro" id="IPR027417">
    <property type="entry name" value="P-loop_NTPase"/>
</dbReference>
<accession>C8W196</accession>
<name>C8W196_DESAS</name>
<evidence type="ECO:0000313" key="6">
    <source>
        <dbReference type="Proteomes" id="UP000002217"/>
    </source>
</evidence>
<evidence type="ECO:0000256" key="3">
    <source>
        <dbReference type="ARBA" id="ARBA00023163"/>
    </source>
</evidence>
<evidence type="ECO:0000256" key="2">
    <source>
        <dbReference type="ARBA" id="ARBA00023125"/>
    </source>
</evidence>
<dbReference type="AlphaFoldDB" id="C8W196"/>
<reference evidence="5 6" key="1">
    <citation type="journal article" date="2009" name="Stand. Genomic Sci.">
        <title>Complete genome sequence of Desulfotomaculum acetoxidans type strain (5575).</title>
        <authorList>
            <person name="Spring S."/>
            <person name="Lapidus A."/>
            <person name="Schroder M."/>
            <person name="Gleim D."/>
            <person name="Sims D."/>
            <person name="Meincke L."/>
            <person name="Glavina Del Rio T."/>
            <person name="Tice H."/>
            <person name="Copeland A."/>
            <person name="Cheng J.F."/>
            <person name="Lucas S."/>
            <person name="Chen F."/>
            <person name="Nolan M."/>
            <person name="Bruce D."/>
            <person name="Goodwin L."/>
            <person name="Pitluck S."/>
            <person name="Ivanova N."/>
            <person name="Mavromatis K."/>
            <person name="Mikhailova N."/>
            <person name="Pati A."/>
            <person name="Chen A."/>
            <person name="Palaniappan K."/>
            <person name="Land M."/>
            <person name="Hauser L."/>
            <person name="Chang Y.J."/>
            <person name="Jeffries C.D."/>
            <person name="Chain P."/>
            <person name="Saunders E."/>
            <person name="Brettin T."/>
            <person name="Detter J.C."/>
            <person name="Goker M."/>
            <person name="Bristow J."/>
            <person name="Eisen J.A."/>
            <person name="Markowitz V."/>
            <person name="Hugenholtz P."/>
            <person name="Kyrpides N.C."/>
            <person name="Klenk H.P."/>
            <person name="Han C."/>
        </authorList>
    </citation>
    <scope>NUCLEOTIDE SEQUENCE [LARGE SCALE GENOMIC DNA]</scope>
    <source>
        <strain evidence="6">ATCC 49208 / DSM 771 / VKM B-1644</strain>
    </source>
</reference>
<dbReference type="InterPro" id="IPR016032">
    <property type="entry name" value="Sig_transdc_resp-reg_C-effctor"/>
</dbReference>
<dbReference type="STRING" id="485916.Dtox_0621"/>
<dbReference type="GO" id="GO:0006355">
    <property type="term" value="P:regulation of DNA-templated transcription"/>
    <property type="evidence" value="ECO:0007669"/>
    <property type="project" value="InterPro"/>
</dbReference>
<dbReference type="GO" id="GO:0003677">
    <property type="term" value="F:DNA binding"/>
    <property type="evidence" value="ECO:0007669"/>
    <property type="project" value="UniProtKB-KW"/>
</dbReference>
<dbReference type="SUPFAM" id="SSF52540">
    <property type="entry name" value="P-loop containing nucleoside triphosphate hydrolases"/>
    <property type="match status" value="1"/>
</dbReference>
<dbReference type="KEGG" id="dae:Dtox_0621"/>
<keyword evidence="3" id="KW-0804">Transcription</keyword>